<evidence type="ECO:0000313" key="2">
    <source>
        <dbReference type="EMBL" id="MBE4909827.1"/>
    </source>
</evidence>
<dbReference type="EMBL" id="JADCLJ010000024">
    <property type="protein sequence ID" value="MBE4909827.1"/>
    <property type="molecule type" value="Genomic_DNA"/>
</dbReference>
<organism evidence="2 3">
    <name type="scientific">Litchfieldia luteola</name>
    <dbReference type="NCBI Taxonomy" id="682179"/>
    <lineage>
        <taxon>Bacteria</taxon>
        <taxon>Bacillati</taxon>
        <taxon>Bacillota</taxon>
        <taxon>Bacilli</taxon>
        <taxon>Bacillales</taxon>
        <taxon>Bacillaceae</taxon>
        <taxon>Litchfieldia</taxon>
    </lineage>
</organism>
<keyword evidence="1" id="KW-0472">Membrane</keyword>
<gene>
    <name evidence="2" type="ORF">IMZ08_17470</name>
</gene>
<keyword evidence="3" id="KW-1185">Reference proteome</keyword>
<evidence type="ECO:0000313" key="3">
    <source>
        <dbReference type="Proteomes" id="UP001516662"/>
    </source>
</evidence>
<name>A0ABR9QMV6_9BACI</name>
<comment type="caution">
    <text evidence="2">The sequence shown here is derived from an EMBL/GenBank/DDBJ whole genome shotgun (WGS) entry which is preliminary data.</text>
</comment>
<keyword evidence="1" id="KW-1133">Transmembrane helix</keyword>
<accession>A0ABR9QMV6</accession>
<feature type="transmembrane region" description="Helical" evidence="1">
    <location>
        <begin position="12"/>
        <end position="37"/>
    </location>
</feature>
<feature type="transmembrane region" description="Helical" evidence="1">
    <location>
        <begin position="44"/>
        <end position="63"/>
    </location>
</feature>
<dbReference type="Proteomes" id="UP001516662">
    <property type="component" value="Unassembled WGS sequence"/>
</dbReference>
<evidence type="ECO:0000256" key="1">
    <source>
        <dbReference type="SAM" id="Phobius"/>
    </source>
</evidence>
<reference evidence="2 3" key="1">
    <citation type="submission" date="2020-10" db="EMBL/GenBank/DDBJ databases">
        <title>Bacillus sp. HD4P25, an endophyte from a halophyte.</title>
        <authorList>
            <person name="Sun J.-Q."/>
        </authorList>
    </citation>
    <scope>NUCLEOTIDE SEQUENCE [LARGE SCALE GENOMIC DNA]</scope>
    <source>
        <strain evidence="2 3">YIM 93174</strain>
    </source>
</reference>
<keyword evidence="1" id="KW-0812">Transmembrane</keyword>
<sequence length="98" mass="11085">MYPEWISIENHVFWGAILIIVNLIGITGASAIFISIFQQSRIKGYLNLLVLFCSVVLVLINVFSYSKTLGIIICVVDVIMGFIVFNYLRNRSVKLNTN</sequence>
<dbReference type="RefSeq" id="WP_193538846.1">
    <property type="nucleotide sequence ID" value="NZ_JADCLJ010000024.1"/>
</dbReference>
<proteinExistence type="predicted"/>
<feature type="transmembrane region" description="Helical" evidence="1">
    <location>
        <begin position="69"/>
        <end position="88"/>
    </location>
</feature>
<protein>
    <submittedName>
        <fullName evidence="2">Uncharacterized protein</fullName>
    </submittedName>
</protein>